<gene>
    <name evidence="1" type="ORF">APT59_11155</name>
</gene>
<evidence type="ECO:0008006" key="3">
    <source>
        <dbReference type="Google" id="ProtNLM"/>
    </source>
</evidence>
<dbReference type="Proteomes" id="UP000064137">
    <property type="component" value="Chromosome"/>
</dbReference>
<protein>
    <recommendedName>
        <fullName evidence="3">DNA-binding protein</fullName>
    </recommendedName>
</protein>
<evidence type="ECO:0000313" key="1">
    <source>
        <dbReference type="EMBL" id="ALZ84725.1"/>
    </source>
</evidence>
<dbReference type="EMBL" id="CP013987">
    <property type="protein sequence ID" value="ALZ84725.1"/>
    <property type="molecule type" value="Genomic_DNA"/>
</dbReference>
<dbReference type="InterPro" id="IPR026365">
    <property type="entry name" value="BcepMu_gp16"/>
</dbReference>
<name>A0A0U4W9T0_9PSED</name>
<accession>A0A0U4W9T0</accession>
<dbReference type="RefSeq" id="WP_059314908.1">
    <property type="nucleotide sequence ID" value="NZ_CP013987.1"/>
</dbReference>
<dbReference type="AlphaFoldDB" id="A0A0U4W9T0"/>
<organism evidence="1 2">
    <name type="scientific">Pseudomonas oryzihabitans</name>
    <dbReference type="NCBI Taxonomy" id="47885"/>
    <lineage>
        <taxon>Bacteria</taxon>
        <taxon>Pseudomonadati</taxon>
        <taxon>Pseudomonadota</taxon>
        <taxon>Gammaproteobacteria</taxon>
        <taxon>Pseudomonadales</taxon>
        <taxon>Pseudomonadaceae</taxon>
        <taxon>Pseudomonas</taxon>
    </lineage>
</organism>
<sequence length="82" mass="8912">MTALRTPAQAREVLEREGRSIADFCREHDLDAFTVYQVLAGKKKGKRGMAHRAAVLLGIKDGEVATAKAEQYGPLAQGETGR</sequence>
<reference evidence="1 2" key="1">
    <citation type="submission" date="2016-01" db="EMBL/GenBank/DDBJ databases">
        <title>Annotation of Pseudomonas oryzihabitans USDA-ARS-USMARC-56511.</title>
        <authorList>
            <person name="Harhay G.P."/>
            <person name="Harhay D.M."/>
            <person name="Smith T.P.L."/>
            <person name="Bono J.L."/>
            <person name="Heaton M.P."/>
            <person name="Clawson M.L."/>
            <person name="Chitko-Mckown C.G."/>
            <person name="Capik S.F."/>
            <person name="DeDonder K.D."/>
            <person name="Apley M.D."/>
            <person name="Lubbers B.V."/>
            <person name="White B.J."/>
            <person name="Larson R.L."/>
        </authorList>
    </citation>
    <scope>NUCLEOTIDE SEQUENCE [LARGE SCALE GENOMIC DNA]</scope>
    <source>
        <strain evidence="1 2">USDA-ARS-USMARC-56511</strain>
    </source>
</reference>
<evidence type="ECO:0000313" key="2">
    <source>
        <dbReference type="Proteomes" id="UP000064137"/>
    </source>
</evidence>
<proteinExistence type="predicted"/>
<dbReference type="NCBIfam" id="TIGR04111">
    <property type="entry name" value="BcepMu_gp16"/>
    <property type="match status" value="1"/>
</dbReference>
<dbReference type="OrthoDB" id="5679056at2"/>
<dbReference type="KEGG" id="por:APT59_11155"/>